<dbReference type="UniPathway" id="UPA00059">
    <property type="reaction ID" value="UER00104"/>
</dbReference>
<dbReference type="HAMAP" id="MF_00202">
    <property type="entry name" value="Idi"/>
    <property type="match status" value="1"/>
</dbReference>
<organism evidence="14 15">
    <name type="scientific">Pseudomonas fluorescens</name>
    <dbReference type="NCBI Taxonomy" id="294"/>
    <lineage>
        <taxon>Bacteria</taxon>
        <taxon>Pseudomonadati</taxon>
        <taxon>Pseudomonadota</taxon>
        <taxon>Gammaproteobacteria</taxon>
        <taxon>Pseudomonadales</taxon>
        <taxon>Pseudomonadaceae</taxon>
        <taxon>Pseudomonas</taxon>
    </lineage>
</organism>
<dbReference type="Gene3D" id="3.90.79.10">
    <property type="entry name" value="Nucleoside Triphosphate Pyrophosphohydrolase"/>
    <property type="match status" value="1"/>
</dbReference>
<dbReference type="InterPro" id="IPR056375">
    <property type="entry name" value="Idi_bact"/>
</dbReference>
<dbReference type="AlphaFoldDB" id="A0A5E7HVZ1"/>
<dbReference type="SFLD" id="SFLDS00005">
    <property type="entry name" value="Isoprenoid_Synthase_Type_I"/>
    <property type="match status" value="1"/>
</dbReference>
<dbReference type="Gene3D" id="1.10.600.10">
    <property type="entry name" value="Farnesyl Diphosphate Synthase"/>
    <property type="match status" value="1"/>
</dbReference>
<dbReference type="SUPFAM" id="SSF55811">
    <property type="entry name" value="Nudix"/>
    <property type="match status" value="1"/>
</dbReference>
<feature type="domain" description="Nudix hydrolase" evidence="13">
    <location>
        <begin position="28"/>
        <end position="160"/>
    </location>
</feature>
<dbReference type="PANTHER" id="PTHR10885">
    <property type="entry name" value="ISOPENTENYL-DIPHOSPHATE DELTA-ISOMERASE"/>
    <property type="match status" value="1"/>
</dbReference>
<dbReference type="EMBL" id="CABVIN010000001">
    <property type="protein sequence ID" value="VVO68429.1"/>
    <property type="molecule type" value="Genomic_DNA"/>
</dbReference>
<evidence type="ECO:0000256" key="8">
    <source>
        <dbReference type="ARBA" id="ARBA00023235"/>
    </source>
</evidence>
<evidence type="ECO:0000259" key="13">
    <source>
        <dbReference type="PROSITE" id="PS51462"/>
    </source>
</evidence>
<keyword evidence="4 11" id="KW-0479">Metal-binding</keyword>
<reference evidence="14 15" key="1">
    <citation type="submission" date="2019-09" db="EMBL/GenBank/DDBJ databases">
        <authorList>
            <person name="Chandra G."/>
            <person name="Truman W A."/>
        </authorList>
    </citation>
    <scope>NUCLEOTIDE SEQUENCE [LARGE SCALE GENOMIC DNA]</scope>
    <source>
        <strain evidence="14">PS896</strain>
    </source>
</reference>
<dbReference type="NCBIfam" id="NF002995">
    <property type="entry name" value="PRK03759.1"/>
    <property type="match status" value="1"/>
</dbReference>
<dbReference type="GO" id="GO:0050992">
    <property type="term" value="P:dimethylallyl diphosphate biosynthetic process"/>
    <property type="evidence" value="ECO:0007669"/>
    <property type="project" value="UniProtKB-UniRule"/>
</dbReference>
<keyword evidence="6 11" id="KW-0464">Manganese</keyword>
<comment type="similarity">
    <text evidence="2 11">Belongs to the IPP isomerase type 1 family.</text>
</comment>
<evidence type="ECO:0000256" key="1">
    <source>
        <dbReference type="ARBA" id="ARBA00004826"/>
    </source>
</evidence>
<feature type="active site" evidence="11">
    <location>
        <position position="65"/>
    </location>
</feature>
<evidence type="ECO:0000313" key="15">
    <source>
        <dbReference type="Proteomes" id="UP000377224"/>
    </source>
</evidence>
<feature type="binding site" evidence="11">
    <location>
        <position position="30"/>
    </location>
    <ligand>
        <name>Mn(2+)</name>
        <dbReference type="ChEBI" id="CHEBI:29035"/>
    </ligand>
</feature>
<dbReference type="NCBIfam" id="TIGR02150">
    <property type="entry name" value="IPP_isom_1"/>
    <property type="match status" value="1"/>
</dbReference>
<dbReference type="InterPro" id="IPR015797">
    <property type="entry name" value="NUDIX_hydrolase-like_dom_sf"/>
</dbReference>
<comment type="catalytic activity">
    <reaction evidence="9">
        <text>(E)-2-methylgeranyl diphosphate + H2O = 2-methylisoborneol + diphosphate</text>
        <dbReference type="Rhea" id="RHEA:32571"/>
        <dbReference type="ChEBI" id="CHEBI:15377"/>
        <dbReference type="ChEBI" id="CHEBI:33019"/>
        <dbReference type="ChEBI" id="CHEBI:61984"/>
        <dbReference type="ChEBI" id="CHEBI:61987"/>
        <dbReference type="EC" id="4.2.3.118"/>
    </reaction>
</comment>
<evidence type="ECO:0000256" key="10">
    <source>
        <dbReference type="ARBA" id="ARBA00035653"/>
    </source>
</evidence>
<dbReference type="GO" id="GO:0004452">
    <property type="term" value="F:isopentenyl-diphosphate delta-isomerase activity"/>
    <property type="evidence" value="ECO:0007669"/>
    <property type="project" value="UniProtKB-UniRule"/>
</dbReference>
<dbReference type="InterPro" id="IPR008949">
    <property type="entry name" value="Isoprenoid_synthase_dom_sf"/>
</dbReference>
<evidence type="ECO:0000256" key="6">
    <source>
        <dbReference type="ARBA" id="ARBA00023211"/>
    </source>
</evidence>
<dbReference type="Proteomes" id="UP000377224">
    <property type="component" value="Unassembled WGS sequence"/>
</dbReference>
<feature type="binding site" evidence="11">
    <location>
        <position position="24"/>
    </location>
    <ligand>
        <name>Mn(2+)</name>
        <dbReference type="ChEBI" id="CHEBI:29035"/>
    </ligand>
</feature>
<evidence type="ECO:0000256" key="2">
    <source>
        <dbReference type="ARBA" id="ARBA00007579"/>
    </source>
</evidence>
<keyword evidence="3 11" id="KW-0963">Cytoplasm</keyword>
<comment type="subcellular location">
    <subcellularLocation>
        <location evidence="11">Cytoplasm</location>
    </subcellularLocation>
</comment>
<dbReference type="PROSITE" id="PS51462">
    <property type="entry name" value="NUDIX"/>
    <property type="match status" value="1"/>
</dbReference>
<dbReference type="Pfam" id="PF00293">
    <property type="entry name" value="NUDIX"/>
    <property type="match status" value="1"/>
</dbReference>
<feature type="binding site" evidence="11">
    <location>
        <position position="112"/>
    </location>
    <ligand>
        <name>Mn(2+)</name>
        <dbReference type="ChEBI" id="CHEBI:29035"/>
    </ligand>
</feature>
<evidence type="ECO:0000256" key="4">
    <source>
        <dbReference type="ARBA" id="ARBA00022723"/>
    </source>
</evidence>
<dbReference type="GO" id="GO:0042214">
    <property type="term" value="P:terpene metabolic process"/>
    <property type="evidence" value="ECO:0007669"/>
    <property type="project" value="InterPro"/>
</dbReference>
<evidence type="ECO:0000256" key="7">
    <source>
        <dbReference type="ARBA" id="ARBA00023229"/>
    </source>
</evidence>
<evidence type="ECO:0000256" key="9">
    <source>
        <dbReference type="ARBA" id="ARBA00035573"/>
    </source>
</evidence>
<dbReference type="InterPro" id="IPR000086">
    <property type="entry name" value="NUDIX_hydrolase_dom"/>
</dbReference>
<comment type="catalytic activity">
    <reaction evidence="11">
        <text>isopentenyl diphosphate = dimethylallyl diphosphate</text>
        <dbReference type="Rhea" id="RHEA:23284"/>
        <dbReference type="ChEBI" id="CHEBI:57623"/>
        <dbReference type="ChEBI" id="CHEBI:128769"/>
        <dbReference type="EC" id="5.3.3.2"/>
    </reaction>
</comment>
<dbReference type="PANTHER" id="PTHR10885:SF0">
    <property type="entry name" value="ISOPENTENYL-DIPHOSPHATE DELTA-ISOMERASE"/>
    <property type="match status" value="1"/>
</dbReference>
<dbReference type="InterPro" id="IPR034686">
    <property type="entry name" value="Terpene_cyclase-like_2"/>
</dbReference>
<dbReference type="GO" id="GO:0009240">
    <property type="term" value="P:isopentenyl diphosphate biosynthetic process"/>
    <property type="evidence" value="ECO:0007669"/>
    <property type="project" value="TreeGrafter"/>
</dbReference>
<feature type="active site" evidence="11">
    <location>
        <position position="112"/>
    </location>
</feature>
<dbReference type="CDD" id="cd02885">
    <property type="entry name" value="NUDIX_IPP_Isomerase"/>
    <property type="match status" value="1"/>
</dbReference>
<evidence type="ECO:0000256" key="3">
    <source>
        <dbReference type="ARBA" id="ARBA00022490"/>
    </source>
</evidence>
<sequence length="515" mass="57589">MDEQLILVSPKDRQTGVAAKMQVHHQGLRHRAFSILLFDPQGRLLMQQRALGKYHSGGLWTNTCCGHPRAGERTAVAVNRRLQEEMGMTCKLHKVASMLYHEQVSDQLIEHEFDHVFAGISQTDPVANPDEAESWEWLALPQIAERIEQTPNVFTVWFRRMFEQFGIEGVRGWFEAVRARTASPSSPPRNVVRMDSPWAIPPLYCPAPFRVDAALAEAVDEQLMPWIEQVGIFPGQLEKVRAMGFGRFAMLCHTDTEDPDRVLLAAQCVAALFAVDDYYCDDERTGAEPKLVGPRLSVALAALEPVYLSERFRPGLAQALCGDPVLVALQAYLARVEAFARPAQVARVRHEIIAMFVTMTAEAAWRIEGLTPALWEYLAHRQVNSFLPCLSLVDIVGDYELPANVYSAPQVRRVTTLAASATIIANDLFSALKEQQAGIGDFNLPLLLMREQQCSPQQAMAQSAAIHDEIMHLYEAAELAVLPGASPLLKRYLRGIKSWLAGNVEWHRTSGRYQV</sequence>
<dbReference type="InterPro" id="IPR047945">
    <property type="entry name" value="MIB_synthase"/>
</dbReference>
<dbReference type="RefSeq" id="WP_105707954.1">
    <property type="nucleotide sequence ID" value="NZ_CABVIN010000001.1"/>
</dbReference>
<comment type="pathway">
    <text evidence="1 11">Isoprenoid biosynthesis; dimethylallyl diphosphate biosynthesis; dimethylallyl diphosphate from isopentenyl diphosphate: step 1/1.</text>
</comment>
<keyword evidence="8 11" id="KW-0413">Isomerase</keyword>
<dbReference type="SFLD" id="SFLDG01020">
    <property type="entry name" value="Terpene_Cyclase_Like_2"/>
    <property type="match status" value="1"/>
</dbReference>
<protein>
    <recommendedName>
        <fullName evidence="11 12">Isopentenyl-diphosphate Delta-isomerase</fullName>
        <shortName evidence="11">IPP isomerase</shortName>
        <ecNumber evidence="11 12">5.3.3.2</ecNumber>
    </recommendedName>
    <alternativeName>
        <fullName evidence="11">IPP:DMAPP isomerase</fullName>
    </alternativeName>
    <alternativeName>
        <fullName evidence="11">Isopentenyl pyrophosphate isomerase</fullName>
    </alternativeName>
</protein>
<dbReference type="EC" id="5.3.3.2" evidence="11 12"/>
<gene>
    <name evidence="11 14" type="primary">idi</name>
    <name evidence="14" type="ORF">PS896_01193</name>
</gene>
<keyword evidence="7 11" id="KW-0414">Isoprene biosynthesis</keyword>
<comment type="cofactor">
    <cofactor evidence="11">
        <name>Mn(2+)</name>
        <dbReference type="ChEBI" id="CHEBI:29035"/>
    </cofactor>
    <text evidence="11">Binds 1 Mn(2+) ion per subunit.</text>
</comment>
<comment type="similarity">
    <text evidence="10">Belongs to the terpene synthase family. 2-methylisoborneol synthase subfamily.</text>
</comment>
<evidence type="ECO:0000256" key="12">
    <source>
        <dbReference type="NCBIfam" id="TIGR02150"/>
    </source>
</evidence>
<dbReference type="GO" id="GO:0046872">
    <property type="term" value="F:metal ion binding"/>
    <property type="evidence" value="ECO:0007669"/>
    <property type="project" value="UniProtKB-KW"/>
</dbReference>
<feature type="binding site" evidence="11">
    <location>
        <position position="67"/>
    </location>
    <ligand>
        <name>Mn(2+)</name>
        <dbReference type="ChEBI" id="CHEBI:29035"/>
    </ligand>
</feature>
<dbReference type="InterPro" id="IPR011876">
    <property type="entry name" value="IsopentenylPP_isomerase_typ1"/>
</dbReference>
<accession>A0A5E7HVZ1</accession>
<evidence type="ECO:0000256" key="11">
    <source>
        <dbReference type="HAMAP-Rule" id="MF_00202"/>
    </source>
</evidence>
<name>A0A5E7HVZ1_PSEFL</name>
<proteinExistence type="inferred from homology"/>
<dbReference type="GO" id="GO:0005737">
    <property type="term" value="C:cytoplasm"/>
    <property type="evidence" value="ECO:0007669"/>
    <property type="project" value="UniProtKB-SubCell"/>
</dbReference>
<dbReference type="GO" id="GO:0010333">
    <property type="term" value="F:terpene synthase activity"/>
    <property type="evidence" value="ECO:0007669"/>
    <property type="project" value="InterPro"/>
</dbReference>
<comment type="cofactor">
    <cofactor evidence="11">
        <name>Mg(2+)</name>
        <dbReference type="ChEBI" id="CHEBI:18420"/>
    </cofactor>
    <text evidence="11">Binds 1 Mg(2+) ion per subunit. The magnesium ion binds only when substrate is bound.</text>
</comment>
<feature type="binding site" evidence="11">
    <location>
        <position position="110"/>
    </location>
    <ligand>
        <name>Mn(2+)</name>
        <dbReference type="ChEBI" id="CHEBI:29035"/>
    </ligand>
</feature>
<feature type="binding site" evidence="11">
    <location>
        <position position="85"/>
    </location>
    <ligand>
        <name>Mg(2+)</name>
        <dbReference type="ChEBI" id="CHEBI:18420"/>
    </ligand>
</feature>
<keyword evidence="5 11" id="KW-0460">Magnesium</keyword>
<dbReference type="Pfam" id="PF19086">
    <property type="entry name" value="Terpene_syn_C_2"/>
    <property type="match status" value="1"/>
</dbReference>
<dbReference type="SUPFAM" id="SSF48576">
    <property type="entry name" value="Terpenoid synthases"/>
    <property type="match status" value="1"/>
</dbReference>
<dbReference type="NCBIfam" id="NF041167">
    <property type="entry name" value="f2_encap_cargo2"/>
    <property type="match status" value="1"/>
</dbReference>
<evidence type="ECO:0000313" key="14">
    <source>
        <dbReference type="EMBL" id="VVO68429.1"/>
    </source>
</evidence>
<comment type="function">
    <text evidence="11">Catalyzes the 1,3-allylic rearrangement of the homoallylic substrate isopentenyl (IPP) to its highly electrophilic allylic isomer, dimethylallyl diphosphate (DMAPP).</text>
</comment>
<evidence type="ECO:0000256" key="5">
    <source>
        <dbReference type="ARBA" id="ARBA00022842"/>
    </source>
</evidence>